<evidence type="ECO:0000256" key="4">
    <source>
        <dbReference type="ARBA" id="ARBA00022833"/>
    </source>
</evidence>
<keyword evidence="2" id="KW-0677">Repeat</keyword>
<dbReference type="PROSITE" id="PS51188">
    <property type="entry name" value="ZF_CR"/>
    <property type="match status" value="1"/>
</dbReference>
<dbReference type="InterPro" id="IPR018253">
    <property type="entry name" value="DnaJ_domain_CS"/>
</dbReference>
<dbReference type="PROSITE" id="PS50076">
    <property type="entry name" value="DNAJ_2"/>
    <property type="match status" value="1"/>
</dbReference>
<dbReference type="GO" id="GO:0030544">
    <property type="term" value="F:Hsp70 protein binding"/>
    <property type="evidence" value="ECO:0007669"/>
    <property type="project" value="InterPro"/>
</dbReference>
<evidence type="ECO:0000256" key="3">
    <source>
        <dbReference type="ARBA" id="ARBA00022771"/>
    </source>
</evidence>
<name>A0A481Z8M4_9VIRU</name>
<dbReference type="InterPro" id="IPR036410">
    <property type="entry name" value="HSP_DnaJ_Cys-rich_dom_sf"/>
</dbReference>
<dbReference type="SUPFAM" id="SSF49493">
    <property type="entry name" value="HSP40/DnaJ peptide-binding domain"/>
    <property type="match status" value="2"/>
</dbReference>
<dbReference type="FunFam" id="2.10.230.10:FF:000001">
    <property type="entry name" value="DnaJ subfamily A member 2"/>
    <property type="match status" value="1"/>
</dbReference>
<dbReference type="GO" id="GO:0006457">
    <property type="term" value="P:protein folding"/>
    <property type="evidence" value="ECO:0007669"/>
    <property type="project" value="InterPro"/>
</dbReference>
<reference evidence="8" key="1">
    <citation type="journal article" date="2019" name="MBio">
        <title>Virus Genomes from Deep Sea Sediments Expand the Ocean Megavirome and Support Independent Origins of Viral Gigantism.</title>
        <authorList>
            <person name="Backstrom D."/>
            <person name="Yutin N."/>
            <person name="Jorgensen S.L."/>
            <person name="Dharamshi J."/>
            <person name="Homa F."/>
            <person name="Zaremba-Niedwiedzka K."/>
            <person name="Spang A."/>
            <person name="Wolf Y.I."/>
            <person name="Koonin E.V."/>
            <person name="Ettema T.J."/>
        </authorList>
    </citation>
    <scope>NUCLEOTIDE SEQUENCE</scope>
</reference>
<evidence type="ECO:0000256" key="2">
    <source>
        <dbReference type="ARBA" id="ARBA00022737"/>
    </source>
</evidence>
<dbReference type="SUPFAM" id="SSF57938">
    <property type="entry name" value="DnaJ/Hsp40 cysteine-rich domain"/>
    <property type="match status" value="1"/>
</dbReference>
<dbReference type="SMART" id="SM00271">
    <property type="entry name" value="DnaJ"/>
    <property type="match status" value="1"/>
</dbReference>
<dbReference type="InterPro" id="IPR002939">
    <property type="entry name" value="DnaJ_C"/>
</dbReference>
<dbReference type="CDD" id="cd10747">
    <property type="entry name" value="DnaJ_C"/>
    <property type="match status" value="1"/>
</dbReference>
<gene>
    <name evidence="8" type="ORF">LCPAC304_05810</name>
</gene>
<keyword evidence="4 5" id="KW-0862">Zinc</keyword>
<dbReference type="PROSITE" id="PS00636">
    <property type="entry name" value="DNAJ_1"/>
    <property type="match status" value="1"/>
</dbReference>
<keyword evidence="1 5" id="KW-0479">Metal-binding</keyword>
<organism evidence="8">
    <name type="scientific">Pithovirus LCPAC304</name>
    <dbReference type="NCBI Taxonomy" id="2506594"/>
    <lineage>
        <taxon>Viruses</taxon>
        <taxon>Pithoviruses</taxon>
    </lineage>
</organism>
<dbReference type="PRINTS" id="PR00625">
    <property type="entry name" value="JDOMAIN"/>
</dbReference>
<dbReference type="PANTHER" id="PTHR43888">
    <property type="entry name" value="DNAJ-LIKE-2, ISOFORM A-RELATED"/>
    <property type="match status" value="1"/>
</dbReference>
<dbReference type="InterPro" id="IPR001305">
    <property type="entry name" value="HSP_DnaJ_Cys-rich_dom"/>
</dbReference>
<dbReference type="SUPFAM" id="SSF46565">
    <property type="entry name" value="Chaperone J-domain"/>
    <property type="match status" value="1"/>
</dbReference>
<evidence type="ECO:0000256" key="5">
    <source>
        <dbReference type="PROSITE-ProRule" id="PRU00546"/>
    </source>
</evidence>
<dbReference type="FunFam" id="2.60.260.20:FF:000003">
    <property type="entry name" value="DnaJ subfamily A member 2"/>
    <property type="match status" value="1"/>
</dbReference>
<dbReference type="CDD" id="cd10719">
    <property type="entry name" value="DnaJ_zf"/>
    <property type="match status" value="1"/>
</dbReference>
<dbReference type="Gene3D" id="2.60.260.20">
    <property type="entry name" value="Urease metallochaperone UreE, N-terminal domain"/>
    <property type="match status" value="2"/>
</dbReference>
<dbReference type="Gene3D" id="2.10.230.10">
    <property type="entry name" value="Heat shock protein DnaJ, cysteine-rich domain"/>
    <property type="match status" value="1"/>
</dbReference>
<dbReference type="Pfam" id="PF01556">
    <property type="entry name" value="DnaJ_C"/>
    <property type="match status" value="1"/>
</dbReference>
<feature type="domain" description="J" evidence="6">
    <location>
        <begin position="3"/>
        <end position="68"/>
    </location>
</feature>
<dbReference type="InterPro" id="IPR036869">
    <property type="entry name" value="J_dom_sf"/>
</dbReference>
<protein>
    <submittedName>
        <fullName evidence="8">Chaperone protein</fullName>
    </submittedName>
</protein>
<dbReference type="Pfam" id="PF00226">
    <property type="entry name" value="DnaJ"/>
    <property type="match status" value="1"/>
</dbReference>
<dbReference type="EMBL" id="MK500569">
    <property type="protein sequence ID" value="QBK92234.1"/>
    <property type="molecule type" value="Genomic_DNA"/>
</dbReference>
<dbReference type="InterPro" id="IPR008971">
    <property type="entry name" value="HSP40/DnaJ_pept-bd"/>
</dbReference>
<dbReference type="GO" id="GO:0008270">
    <property type="term" value="F:zinc ion binding"/>
    <property type="evidence" value="ECO:0007669"/>
    <property type="project" value="UniProtKB-KW"/>
</dbReference>
<dbReference type="GO" id="GO:0051082">
    <property type="term" value="F:unfolded protein binding"/>
    <property type="evidence" value="ECO:0007669"/>
    <property type="project" value="InterPro"/>
</dbReference>
<dbReference type="CDD" id="cd06257">
    <property type="entry name" value="DnaJ"/>
    <property type="match status" value="1"/>
</dbReference>
<evidence type="ECO:0000259" key="7">
    <source>
        <dbReference type="PROSITE" id="PS51188"/>
    </source>
</evidence>
<dbReference type="Pfam" id="PF00684">
    <property type="entry name" value="DnaJ_CXXCXGXG"/>
    <property type="match status" value="1"/>
</dbReference>
<accession>A0A481Z8M4</accession>
<feature type="zinc finger region" description="CR-type" evidence="5">
    <location>
        <begin position="124"/>
        <end position="209"/>
    </location>
</feature>
<evidence type="ECO:0000313" key="8">
    <source>
        <dbReference type="EMBL" id="QBK92234.1"/>
    </source>
</evidence>
<evidence type="ECO:0000259" key="6">
    <source>
        <dbReference type="PROSITE" id="PS50076"/>
    </source>
</evidence>
<dbReference type="InterPro" id="IPR044713">
    <property type="entry name" value="DNJA1/2-like"/>
</dbReference>
<evidence type="ECO:0000256" key="1">
    <source>
        <dbReference type="ARBA" id="ARBA00022723"/>
    </source>
</evidence>
<dbReference type="Gene3D" id="1.10.287.110">
    <property type="entry name" value="DnaJ domain"/>
    <property type="match status" value="1"/>
</dbReference>
<sequence length="365" mass="40307">MGDYYAVLGVAKTATQKEIKKAYRGLAIKYHPDKNPGNKEAEETFKEVAEAYEVLSDKEKRVKYDRFGKQGLKGHHFASAEDMFHNIFGNSGIFQFFGGHPSGPKQTQTIQYALQISLAEFYTGKTRKLKIQRKRICSDCEGRGLKKDATLKTCSVCKGSGILVQQRQLFPGMMQQIQTPCWNCKGGGSIVNPADRCIRCQGAKVVDATTILEIQIEPGMKSGEVFQFPGESDEVPGYVPGGIHILLQQKPEEGWERMGSDLVCHHTLSLKEALTGYAFTLKHINGNDVHIQRTGKVVEPNAKHTLPSLGMPLRGAPPGIYGNLHIVFDVNFPTYSDICDHAKQIEAILPGTKEDLSGKITVTPL</sequence>
<keyword evidence="3 5" id="KW-0863">Zinc-finger</keyword>
<feature type="domain" description="CR-type" evidence="7">
    <location>
        <begin position="124"/>
        <end position="209"/>
    </location>
</feature>
<proteinExistence type="predicted"/>
<dbReference type="InterPro" id="IPR001623">
    <property type="entry name" value="DnaJ_domain"/>
</dbReference>